<evidence type="ECO:0000256" key="4">
    <source>
        <dbReference type="SAM" id="MobiDB-lite"/>
    </source>
</evidence>
<evidence type="ECO:0000256" key="1">
    <source>
        <dbReference type="ARBA" id="ARBA00005256"/>
    </source>
</evidence>
<feature type="compositionally biased region" description="Basic and acidic residues" evidence="4">
    <location>
        <begin position="599"/>
        <end position="613"/>
    </location>
</feature>
<dbReference type="InterPro" id="IPR035269">
    <property type="entry name" value="PSMD9"/>
</dbReference>
<dbReference type="Pfam" id="PF17820">
    <property type="entry name" value="PDZ_6"/>
    <property type="match status" value="1"/>
</dbReference>
<feature type="compositionally biased region" description="Low complexity" evidence="4">
    <location>
        <begin position="700"/>
        <end position="710"/>
    </location>
</feature>
<name>A0ABR4NCX1_9FUNG</name>
<dbReference type="EMBL" id="JADGIZ020000011">
    <property type="protein sequence ID" value="KAL2917351.1"/>
    <property type="molecule type" value="Genomic_DNA"/>
</dbReference>
<feature type="region of interest" description="Disordered" evidence="4">
    <location>
        <begin position="574"/>
        <end position="726"/>
    </location>
</feature>
<dbReference type="SMART" id="SM00751">
    <property type="entry name" value="BSD"/>
    <property type="match status" value="1"/>
</dbReference>
<dbReference type="InterPro" id="IPR035925">
    <property type="entry name" value="BSD_dom_sf"/>
</dbReference>
<dbReference type="PROSITE" id="PS50858">
    <property type="entry name" value="BSD"/>
    <property type="match status" value="1"/>
</dbReference>
<dbReference type="GO" id="GO:0000502">
    <property type="term" value="C:proteasome complex"/>
    <property type="evidence" value="ECO:0007669"/>
    <property type="project" value="UniProtKB-KW"/>
</dbReference>
<protein>
    <submittedName>
        <fullName evidence="6">26S proteasome regulatory subunit</fullName>
    </submittedName>
</protein>
<feature type="compositionally biased region" description="Low complexity" evidence="4">
    <location>
        <begin position="345"/>
        <end position="367"/>
    </location>
</feature>
<feature type="compositionally biased region" description="Low complexity" evidence="4">
    <location>
        <begin position="380"/>
        <end position="390"/>
    </location>
</feature>
<evidence type="ECO:0000313" key="7">
    <source>
        <dbReference type="Proteomes" id="UP001527925"/>
    </source>
</evidence>
<organism evidence="6 7">
    <name type="scientific">Polyrhizophydium stewartii</name>
    <dbReference type="NCBI Taxonomy" id="2732419"/>
    <lineage>
        <taxon>Eukaryota</taxon>
        <taxon>Fungi</taxon>
        <taxon>Fungi incertae sedis</taxon>
        <taxon>Chytridiomycota</taxon>
        <taxon>Chytridiomycota incertae sedis</taxon>
        <taxon>Chytridiomycetes</taxon>
        <taxon>Rhizophydiales</taxon>
        <taxon>Rhizophydiales incertae sedis</taxon>
        <taxon>Polyrhizophydium</taxon>
    </lineage>
</organism>
<keyword evidence="2" id="KW-0143">Chaperone</keyword>
<keyword evidence="7" id="KW-1185">Reference proteome</keyword>
<accession>A0ABR4NCX1</accession>
<dbReference type="SUPFAM" id="SSF140383">
    <property type="entry name" value="BSD domain-like"/>
    <property type="match status" value="1"/>
</dbReference>
<dbReference type="Gene3D" id="6.10.140.1710">
    <property type="match status" value="1"/>
</dbReference>
<keyword evidence="6" id="KW-0647">Proteasome</keyword>
<feature type="region of interest" description="Disordered" evidence="4">
    <location>
        <begin position="325"/>
        <end position="391"/>
    </location>
</feature>
<feature type="domain" description="BSD" evidence="5">
    <location>
        <begin position="511"/>
        <end position="563"/>
    </location>
</feature>
<sequence length="726" mass="77559">MTTATHAEAVALAQEVARRRDLVEAQLREHQNVLASHNMGMSEPLVDSEGFPIAGVDIYAVRHARVAIIRLQNDHKALTQEMAEALHRMHELARAEGVAAQGQPRDERSEQAFARVNAVSPDSPCWEAGLQRGDMVLRFGSVSAKTDKPLTALVDLVQGSENKPLRLAVVRDGQRVELTVTPHKWSGRGLLGGMDDSIEPATPPQQQQQPLQQPPPAQRADTPEPPLAASLFGSMTGSTSSASSGGWGLSWGGLVKAVQKQSEAVIEVYKRDLGEFVSTVAAEGTQGMEVLARNLQTLAAGGTNQDDDDDDAGDLDDSLDSVRAAATTRTSESMAQQQQGEVDLAAASADEPMAASIAASSSAPVTPERVRRGVPPPPSSSAATATTTTTTDEKGLLDTFDEMAEQAEQFVGKRLMDLGTGLATGFSALITTVAHVTPGTSPVRGYGSSGQPVPVVPVKYDRQQELLNEMEQDETTYLVDPRDLVQVRAHMASSALLATDPEAYAQRFVEFEKAFDRVGKAGQIAVLLSEHAHVSRFFDLLVPEKVSDTDFWLRYYFRQSEIEREEAARRRLVDNATQAAQKDDDFKWDSEDDDDNPNNDDHGADQDVSDKTRAHSGGAKTVKTDAAANADDDGAQLQTPRASHAAKPAGHSAGATAAGGSSSGATSPSSHGDGRVADATPKTLSEDRSTESFEMVRDGSSFASASVASAPPRHPEKGEDDWGDWE</sequence>
<evidence type="ECO:0000256" key="3">
    <source>
        <dbReference type="SAM" id="Coils"/>
    </source>
</evidence>
<evidence type="ECO:0000313" key="6">
    <source>
        <dbReference type="EMBL" id="KAL2917351.1"/>
    </source>
</evidence>
<dbReference type="InterPro" id="IPR036034">
    <property type="entry name" value="PDZ_sf"/>
</dbReference>
<gene>
    <name evidence="6" type="primary">NAS2</name>
    <name evidence="6" type="ORF">HK105_203015</name>
</gene>
<dbReference type="PANTHER" id="PTHR12651:SF1">
    <property type="entry name" value="26S PROTEASOME NON-ATPASE REGULATORY SUBUNIT 9"/>
    <property type="match status" value="1"/>
</dbReference>
<evidence type="ECO:0000259" key="5">
    <source>
        <dbReference type="PROSITE" id="PS50858"/>
    </source>
</evidence>
<dbReference type="InterPro" id="IPR040815">
    <property type="entry name" value="Nas2_N"/>
</dbReference>
<dbReference type="InterPro" id="IPR041489">
    <property type="entry name" value="PDZ_6"/>
</dbReference>
<dbReference type="PANTHER" id="PTHR12651">
    <property type="entry name" value="26S PROTEASOME NON-ATPASE REGULATORY SUBUNIT 9"/>
    <property type="match status" value="1"/>
</dbReference>
<feature type="compositionally biased region" description="Low complexity" evidence="4">
    <location>
        <begin position="642"/>
        <end position="671"/>
    </location>
</feature>
<dbReference type="Gene3D" id="2.30.42.10">
    <property type="match status" value="1"/>
</dbReference>
<comment type="similarity">
    <text evidence="1">Belongs to the proteasome subunit p27 family.</text>
</comment>
<keyword evidence="3" id="KW-0175">Coiled coil</keyword>
<comment type="caution">
    <text evidence="6">The sequence shown here is derived from an EMBL/GenBank/DDBJ whole genome shotgun (WGS) entry which is preliminary data.</text>
</comment>
<dbReference type="Gene3D" id="1.10.3970.10">
    <property type="entry name" value="BSD domain"/>
    <property type="match status" value="1"/>
</dbReference>
<evidence type="ECO:0000256" key="2">
    <source>
        <dbReference type="ARBA" id="ARBA00023186"/>
    </source>
</evidence>
<feature type="compositionally biased region" description="Polar residues" evidence="4">
    <location>
        <begin position="327"/>
        <end position="340"/>
    </location>
</feature>
<proteinExistence type="inferred from homology"/>
<dbReference type="Pfam" id="PF18265">
    <property type="entry name" value="Nas2_N"/>
    <property type="match status" value="1"/>
</dbReference>
<reference evidence="6 7" key="1">
    <citation type="submission" date="2023-09" db="EMBL/GenBank/DDBJ databases">
        <title>Pangenome analysis of Batrachochytrium dendrobatidis and related Chytrids.</title>
        <authorList>
            <person name="Yacoub M.N."/>
            <person name="Stajich J.E."/>
            <person name="James T.Y."/>
        </authorList>
    </citation>
    <scope>NUCLEOTIDE SEQUENCE [LARGE SCALE GENOMIC DNA]</scope>
    <source>
        <strain evidence="6 7">JEL0888</strain>
    </source>
</reference>
<feature type="compositionally biased region" description="Basic and acidic residues" evidence="4">
    <location>
        <begin position="684"/>
        <end position="697"/>
    </location>
</feature>
<dbReference type="SUPFAM" id="SSF50156">
    <property type="entry name" value="PDZ domain-like"/>
    <property type="match status" value="1"/>
</dbReference>
<feature type="region of interest" description="Disordered" evidence="4">
    <location>
        <begin position="187"/>
        <end position="236"/>
    </location>
</feature>
<dbReference type="Pfam" id="PF03909">
    <property type="entry name" value="BSD"/>
    <property type="match status" value="1"/>
</dbReference>
<feature type="coiled-coil region" evidence="3">
    <location>
        <begin position="68"/>
        <end position="95"/>
    </location>
</feature>
<dbReference type="InterPro" id="IPR005607">
    <property type="entry name" value="BSD_dom"/>
</dbReference>
<dbReference type="Proteomes" id="UP001527925">
    <property type="component" value="Unassembled WGS sequence"/>
</dbReference>